<sequence>MKVQLFLTIACYLLVACLSQRETLRTCARLGPDWSQVDCSAHQSSHFRLFDRMWAGDFEEVAEEWLANSAIPPGLRNIQRMAFCTHWECFTNQALINYMNIHRYLPQCLSQSPEDWVNDRYWARCVNQALIDTDHTADYLVYFCHKMFGIQEVPIPCPSDEVILSSNRPRIQDMQKAQEIVQDAEPETDQWWISLMRNIMELSVDENNVPTFHYGWIINKDGNDLKNMVPLWSPYQGPTVPVSIDFPKILNALDNGGDITLGGFRSFRCVHWETTTAVRCEEFGPLSYNPWETIVLVPTQKYILMGMTQRQDRVFFLEDALQKQADALISDGF</sequence>
<dbReference type="PROSITE" id="PS51257">
    <property type="entry name" value="PROKAR_LIPOPROTEIN"/>
    <property type="match status" value="1"/>
</dbReference>
<proteinExistence type="evidence at transcript level"/>
<dbReference type="AlphaFoldDB" id="A0A5A4Q7V0"/>
<keyword evidence="1" id="KW-0732">Signal</keyword>
<name>A0A5A4Q7V0_9ANNE</name>
<evidence type="ECO:0000313" key="2">
    <source>
        <dbReference type="EMBL" id="BBG43634.1"/>
    </source>
</evidence>
<reference evidence="2" key="1">
    <citation type="journal article" date="2019" name="Sci. Rep.">
        <title>Luciferase gene of a Caribbean fireworm (Syllidae) from Puerto Rico.</title>
        <authorList>
            <person name="Mitani Y."/>
            <person name="Yasuno R."/>
            <person name="Futahashi R."/>
            <person name="Oakley T.H."/>
            <person name="Ohmiya Y."/>
        </authorList>
    </citation>
    <scope>NUCLEOTIDE SEQUENCE</scope>
</reference>
<accession>A0A5A4Q7V0</accession>
<organism evidence="2">
    <name type="scientific">Odontosyllis octodentata</name>
    <dbReference type="NCBI Taxonomy" id="2336528"/>
    <lineage>
        <taxon>Eukaryota</taxon>
        <taxon>Metazoa</taxon>
        <taxon>Spiralia</taxon>
        <taxon>Lophotrochozoa</taxon>
        <taxon>Annelida</taxon>
        <taxon>Polychaeta</taxon>
        <taxon>Errantia</taxon>
        <taxon>Phyllodocida</taxon>
        <taxon>Syllidae</taxon>
        <taxon>Odontosyllis</taxon>
    </lineage>
</organism>
<protein>
    <submittedName>
        <fullName evidence="2">Luciferase 6</fullName>
    </submittedName>
</protein>
<evidence type="ECO:0000256" key="1">
    <source>
        <dbReference type="SAM" id="SignalP"/>
    </source>
</evidence>
<dbReference type="EMBL" id="LC424933">
    <property type="protein sequence ID" value="BBG43634.1"/>
    <property type="molecule type" value="mRNA"/>
</dbReference>
<gene>
    <name evidence="2" type="primary">Luc6</name>
</gene>
<feature type="signal peptide" evidence="1">
    <location>
        <begin position="1"/>
        <end position="19"/>
    </location>
</feature>
<feature type="chain" id="PRO_5022734626" evidence="1">
    <location>
        <begin position="20"/>
        <end position="333"/>
    </location>
</feature>